<dbReference type="Pfam" id="PF13400">
    <property type="entry name" value="Tad"/>
    <property type="match status" value="1"/>
</dbReference>
<proteinExistence type="predicted"/>
<dbReference type="InterPro" id="IPR028087">
    <property type="entry name" value="Tad_N"/>
</dbReference>
<evidence type="ECO:0000259" key="2">
    <source>
        <dbReference type="Pfam" id="PF13400"/>
    </source>
</evidence>
<keyword evidence="4" id="KW-1185">Reference proteome</keyword>
<feature type="transmembrane region" description="Helical" evidence="1">
    <location>
        <begin position="30"/>
        <end position="56"/>
    </location>
</feature>
<keyword evidence="1" id="KW-1133">Transmembrane helix</keyword>
<dbReference type="EMBL" id="CP001992">
    <property type="protein sequence ID" value="ADI66463.1"/>
    <property type="molecule type" value="Genomic_DNA"/>
</dbReference>
<protein>
    <recommendedName>
        <fullName evidence="2">Putative Flp pilus-assembly TadG-like N-terminal domain-containing protein</fullName>
    </recommendedName>
</protein>
<evidence type="ECO:0000313" key="3">
    <source>
        <dbReference type="EMBL" id="ADI66463.1"/>
    </source>
</evidence>
<feature type="domain" description="Putative Flp pilus-assembly TadG-like N-terminal" evidence="2">
    <location>
        <begin position="28"/>
        <end position="74"/>
    </location>
</feature>
<dbReference type="HOGENOM" id="CLU_1561188_0_0_11"/>
<dbReference type="STRING" id="548479.HMPREF0573_10144"/>
<name>D6ZIB4_MOBCV</name>
<keyword evidence="1" id="KW-0812">Transmembrane</keyword>
<keyword evidence="1" id="KW-0472">Membrane</keyword>
<organism evidence="3 4">
    <name type="scientific">Mobiluncus curtisii (strain ATCC 43063 / DSM 2711 / V125)</name>
    <name type="common">Falcivibrio vaginalis</name>
    <dbReference type="NCBI Taxonomy" id="548479"/>
    <lineage>
        <taxon>Bacteria</taxon>
        <taxon>Bacillati</taxon>
        <taxon>Actinomycetota</taxon>
        <taxon>Actinomycetes</taxon>
        <taxon>Actinomycetales</taxon>
        <taxon>Actinomycetaceae</taxon>
        <taxon>Mobiluncus</taxon>
    </lineage>
</organism>
<dbReference type="Proteomes" id="UP000006742">
    <property type="component" value="Chromosome"/>
</dbReference>
<sequence>MGLRGGHQGGAMPHRFAARFERLVDEDGRIMLLGLAACVLLCVIILMSMAVSGVYLEQRRLQRLADQTASLAAANMADAAYYQNGIVDGVPLQIEPYHASERAAEYLSGAAISANSGLEGIDLVDVDVASTRVQVTLRATGKIPLVLPLISSLTQVELTATGAASLKASFG</sequence>
<dbReference type="AlphaFoldDB" id="D6ZIB4"/>
<evidence type="ECO:0000313" key="4">
    <source>
        <dbReference type="Proteomes" id="UP000006742"/>
    </source>
</evidence>
<gene>
    <name evidence="3" type="ordered locus">HMPREF0573_10144</name>
</gene>
<accession>D6ZIB4</accession>
<dbReference type="KEGG" id="mcu:HMPREF0573_10144"/>
<reference evidence="4" key="1">
    <citation type="submission" date="2010-03" db="EMBL/GenBank/DDBJ databases">
        <title>Complete sequence of Mobiluncus curtisii ATCC 43063.</title>
        <authorList>
            <person name="Muzny D."/>
            <person name="Qin X."/>
            <person name="Deng J."/>
            <person name="Jiang H."/>
            <person name="Liu Y."/>
            <person name="Qu J."/>
            <person name="Song X.-Z."/>
            <person name="Zhang L."/>
            <person name="Thornton R."/>
            <person name="Coyle M."/>
            <person name="Francisco L."/>
            <person name="Jackson L."/>
            <person name="Javaid M."/>
            <person name="Korchina V."/>
            <person name="Kovar C."/>
            <person name="Mata R."/>
            <person name="Mathew T."/>
            <person name="Ngo R."/>
            <person name="Nguyen L."/>
            <person name="Nguyen N."/>
            <person name="Okwuonu G."/>
            <person name="Ongeri F."/>
            <person name="Pham C."/>
            <person name="Simmons D."/>
            <person name="Wilczek-Boney K."/>
            <person name="Hale W."/>
            <person name="Jakkamsetti A."/>
            <person name="Pham P."/>
            <person name="Ruth R."/>
            <person name="San Lucas F."/>
            <person name="Warren J."/>
            <person name="Zhang J."/>
            <person name="Zhao Z."/>
            <person name="Zhou C."/>
            <person name="Zhu D."/>
            <person name="Lee S."/>
            <person name="Bess C."/>
            <person name="Blankenburg K."/>
            <person name="Forbes L."/>
            <person name="Fu Q."/>
            <person name="Gubbala S."/>
            <person name="Hirani K."/>
            <person name="Jayaseelan J.C."/>
            <person name="Lara F."/>
            <person name="Munidasa M."/>
            <person name="Palculict T."/>
            <person name="Patil S."/>
            <person name="Pu L.-L."/>
            <person name="Saada N."/>
            <person name="Tang L."/>
            <person name="Weissenberger G."/>
            <person name="Zhu Y."/>
            <person name="Hemphill L."/>
            <person name="Shang Y."/>
            <person name="Youmans B."/>
            <person name="Ayvaz T."/>
            <person name="Ross M."/>
            <person name="Santibanez J."/>
            <person name="Aqrawi P."/>
            <person name="Gross S."/>
            <person name="Joshi V."/>
            <person name="Fowler G."/>
            <person name="Nazareth L."/>
            <person name="Reid J."/>
            <person name="Worley K."/>
            <person name="Petrosino J."/>
            <person name="Highlander S."/>
            <person name="Gibbs R."/>
            <person name="Gibbs R."/>
        </authorList>
    </citation>
    <scope>NUCLEOTIDE SEQUENCE [LARGE SCALE GENOMIC DNA]</scope>
    <source>
        <strain evidence="4">ATCC 43063 / DSM 2711 / V125</strain>
    </source>
</reference>
<evidence type="ECO:0000256" key="1">
    <source>
        <dbReference type="SAM" id="Phobius"/>
    </source>
</evidence>